<dbReference type="Pfam" id="PF03478">
    <property type="entry name" value="Beta-prop_KIB1-4"/>
    <property type="match status" value="1"/>
</dbReference>
<protein>
    <recommendedName>
        <fullName evidence="1">KIB1-4 beta-propeller domain-containing protein</fullName>
    </recommendedName>
</protein>
<keyword evidence="3" id="KW-1185">Reference proteome</keyword>
<dbReference type="Proteomes" id="UP001054252">
    <property type="component" value="Unassembled WGS sequence"/>
</dbReference>
<reference evidence="2 3" key="1">
    <citation type="journal article" date="2021" name="Commun. Biol.">
        <title>The genome of Shorea leprosula (Dipterocarpaceae) highlights the ecological relevance of drought in aseasonal tropical rainforests.</title>
        <authorList>
            <person name="Ng K.K.S."/>
            <person name="Kobayashi M.J."/>
            <person name="Fawcett J.A."/>
            <person name="Hatakeyama M."/>
            <person name="Paape T."/>
            <person name="Ng C.H."/>
            <person name="Ang C.C."/>
            <person name="Tnah L.H."/>
            <person name="Lee C.T."/>
            <person name="Nishiyama T."/>
            <person name="Sese J."/>
            <person name="O'Brien M.J."/>
            <person name="Copetti D."/>
            <person name="Mohd Noor M.I."/>
            <person name="Ong R.C."/>
            <person name="Putra M."/>
            <person name="Sireger I.Z."/>
            <person name="Indrioko S."/>
            <person name="Kosugi Y."/>
            <person name="Izuno A."/>
            <person name="Isagi Y."/>
            <person name="Lee S.L."/>
            <person name="Shimizu K.K."/>
        </authorList>
    </citation>
    <scope>NUCLEOTIDE SEQUENCE [LARGE SCALE GENOMIC DNA]</scope>
    <source>
        <strain evidence="2">214</strain>
    </source>
</reference>
<dbReference type="InterPro" id="IPR005174">
    <property type="entry name" value="KIB1-4_b-propeller"/>
</dbReference>
<feature type="domain" description="KIB1-4 beta-propeller" evidence="1">
    <location>
        <begin position="30"/>
        <end position="179"/>
    </location>
</feature>
<dbReference type="PANTHER" id="PTHR40891:SF1">
    <property type="entry name" value="DUF295 DOMAIN-CONTAINING PROTEIN"/>
    <property type="match status" value="1"/>
</dbReference>
<dbReference type="EMBL" id="BPVZ01000101">
    <property type="protein sequence ID" value="GKV33501.1"/>
    <property type="molecule type" value="Genomic_DNA"/>
</dbReference>
<comment type="caution">
    <text evidence="2">The sequence shown here is derived from an EMBL/GenBank/DDBJ whole genome shotgun (WGS) entry which is preliminary data.</text>
</comment>
<proteinExistence type="predicted"/>
<organism evidence="2 3">
    <name type="scientific">Rubroshorea leprosula</name>
    <dbReference type="NCBI Taxonomy" id="152421"/>
    <lineage>
        <taxon>Eukaryota</taxon>
        <taxon>Viridiplantae</taxon>
        <taxon>Streptophyta</taxon>
        <taxon>Embryophyta</taxon>
        <taxon>Tracheophyta</taxon>
        <taxon>Spermatophyta</taxon>
        <taxon>Magnoliopsida</taxon>
        <taxon>eudicotyledons</taxon>
        <taxon>Gunneridae</taxon>
        <taxon>Pentapetalae</taxon>
        <taxon>rosids</taxon>
        <taxon>malvids</taxon>
        <taxon>Malvales</taxon>
        <taxon>Dipterocarpaceae</taxon>
        <taxon>Rubroshorea</taxon>
    </lineage>
</organism>
<dbReference type="PANTHER" id="PTHR40891">
    <property type="entry name" value="DUF295 DOMAIN-CONTAINING PROTEIN"/>
    <property type="match status" value="1"/>
</dbReference>
<evidence type="ECO:0000313" key="2">
    <source>
        <dbReference type="EMBL" id="GKV33501.1"/>
    </source>
</evidence>
<sequence>MEVESGCWKVRPSPYLVYIGGKDSEKMAFYSIGQIGDPKYVIKTKPPELRGKQIRASCYGWLILRDKQNNHYSLWNPLTLEFICLPALVLKPEQVISSRILSFPPGNHDSMLILFEKNVPLFIFCRIGDEKWTHQPITENFKHVEGDFLTNFVVCNGTLYCNTFRFSKLVKIDLSMQDNHYLALVLLDVSIPELLESYY</sequence>
<gene>
    <name evidence="2" type="ORF">SLEP1_g42006</name>
</gene>
<accession>A0AAV5L8E3</accession>
<evidence type="ECO:0000313" key="3">
    <source>
        <dbReference type="Proteomes" id="UP001054252"/>
    </source>
</evidence>
<dbReference type="AlphaFoldDB" id="A0AAV5L8E3"/>
<evidence type="ECO:0000259" key="1">
    <source>
        <dbReference type="Pfam" id="PF03478"/>
    </source>
</evidence>
<name>A0AAV5L8E3_9ROSI</name>